<sequence length="263" mass="29130">MFARGNLLGSGGGADGYDVGSKRQRVLDPPYYSSAASGQGSVYGGPSFAASYLGQPKSFPVVRLRGLPFNCSEADVFEFFAGLDVVDVLLVRKHGRFSGEAYVVFGTPMQVDFALQKNRQSMGRRYIEIFRSKKLEYYHAVAADVEDSKSEERLPSPSRPSRKSPEKEHLEHTGVLRLRGLPFSTSKRDIIEFFRDHGLKEENIHIVTHSDGRATGEAYVEFSSPSDSKAAMGKDKMTMGSRYVELFPSSREEATKAASKARH</sequence>
<accession>A0ACC2DJK8</accession>
<name>A0ACC2DJK8_DIPCM</name>
<proteinExistence type="predicted"/>
<reference evidence="2" key="1">
    <citation type="journal article" date="2024" name="Proc. Natl. Acad. Sci. U.S.A.">
        <title>Extraordinary preservation of gene collinearity over three hundred million years revealed in homosporous lycophytes.</title>
        <authorList>
            <person name="Li C."/>
            <person name="Wickell D."/>
            <person name="Kuo L.Y."/>
            <person name="Chen X."/>
            <person name="Nie B."/>
            <person name="Liao X."/>
            <person name="Peng D."/>
            <person name="Ji J."/>
            <person name="Jenkins J."/>
            <person name="Williams M."/>
            <person name="Shu S."/>
            <person name="Plott C."/>
            <person name="Barry K."/>
            <person name="Rajasekar S."/>
            <person name="Grimwood J."/>
            <person name="Han X."/>
            <person name="Sun S."/>
            <person name="Hou Z."/>
            <person name="He W."/>
            <person name="Dai G."/>
            <person name="Sun C."/>
            <person name="Schmutz J."/>
            <person name="Leebens-Mack J.H."/>
            <person name="Li F.W."/>
            <person name="Wang L."/>
        </authorList>
    </citation>
    <scope>NUCLEOTIDE SEQUENCE [LARGE SCALE GENOMIC DNA]</scope>
    <source>
        <strain evidence="2">cv. PW_Plant_1</strain>
    </source>
</reference>
<dbReference type="EMBL" id="CM055097">
    <property type="protein sequence ID" value="KAJ7554257.1"/>
    <property type="molecule type" value="Genomic_DNA"/>
</dbReference>
<evidence type="ECO:0000313" key="1">
    <source>
        <dbReference type="EMBL" id="KAJ7554257.1"/>
    </source>
</evidence>
<protein>
    <submittedName>
        <fullName evidence="1">Uncharacterized protein</fullName>
    </submittedName>
</protein>
<comment type="caution">
    <text evidence="1">The sequence shown here is derived from an EMBL/GenBank/DDBJ whole genome shotgun (WGS) entry which is preliminary data.</text>
</comment>
<dbReference type="Proteomes" id="UP001162992">
    <property type="component" value="Chromosome 6"/>
</dbReference>
<organism evidence="1 2">
    <name type="scientific">Diphasiastrum complanatum</name>
    <name type="common">Issler's clubmoss</name>
    <name type="synonym">Lycopodium complanatum</name>
    <dbReference type="NCBI Taxonomy" id="34168"/>
    <lineage>
        <taxon>Eukaryota</taxon>
        <taxon>Viridiplantae</taxon>
        <taxon>Streptophyta</taxon>
        <taxon>Embryophyta</taxon>
        <taxon>Tracheophyta</taxon>
        <taxon>Lycopodiopsida</taxon>
        <taxon>Lycopodiales</taxon>
        <taxon>Lycopodiaceae</taxon>
        <taxon>Lycopodioideae</taxon>
        <taxon>Diphasiastrum</taxon>
    </lineage>
</organism>
<keyword evidence="2" id="KW-1185">Reference proteome</keyword>
<gene>
    <name evidence="1" type="ORF">O6H91_06G132700</name>
</gene>
<evidence type="ECO:0000313" key="2">
    <source>
        <dbReference type="Proteomes" id="UP001162992"/>
    </source>
</evidence>